<evidence type="ECO:0000313" key="3">
    <source>
        <dbReference type="WBParaSite" id="ACAC_0000292401-mRNA-1"/>
    </source>
</evidence>
<sequence length="350" mass="39572">MEAEVSQVLLVCCWRAHKHVSTILGLLVTKLCPLGVLTSKDVDRIGAYYWLQLTECKHCGAFETAVEGFPSLHGYLYKQLCTCRDEFSIYPVLIFLTHLFPSNTDVTAVIEKGRNSKSVQSFPLAPFIPALLRVLLWCRAEKLRTLAAAAVVAVSRLKDISFILDWISTSNLKNVRENHVHAVLLLMSSILETNICAEVKERVRRILVNLNQLELWLKWPNTISRARRVLAFISNEKTTSDDELEWMNLCVSVDEEISKRIALLVGAHRLKHGIDEGVIARMVAFLQDDDISIREEVSCHINFSSALGFFDFITDRIKDQYSIESCSVLSADYGSDTFFKGKSNEIRGLC</sequence>
<dbReference type="Proteomes" id="UP000035642">
    <property type="component" value="Unassembled WGS sequence"/>
</dbReference>
<reference evidence="3" key="2">
    <citation type="submission" date="2017-02" db="UniProtKB">
        <authorList>
            <consortium name="WormBaseParasite"/>
        </authorList>
    </citation>
    <scope>IDENTIFICATION</scope>
</reference>
<keyword evidence="2" id="KW-1185">Reference proteome</keyword>
<dbReference type="InterPro" id="IPR051954">
    <property type="entry name" value="tRNA_methyltransferase_THADA"/>
</dbReference>
<dbReference type="InterPro" id="IPR019442">
    <property type="entry name" value="THADA/TRM732_DUF2428"/>
</dbReference>
<name>A0A0K0CZ08_ANGCA</name>
<dbReference type="Pfam" id="PF10350">
    <property type="entry name" value="DUF2428"/>
    <property type="match status" value="1"/>
</dbReference>
<evidence type="ECO:0000259" key="1">
    <source>
        <dbReference type="Pfam" id="PF10350"/>
    </source>
</evidence>
<dbReference type="AlphaFoldDB" id="A0A0K0CZ08"/>
<organism evidence="2 3">
    <name type="scientific">Angiostrongylus cantonensis</name>
    <name type="common">Rat lungworm</name>
    <dbReference type="NCBI Taxonomy" id="6313"/>
    <lineage>
        <taxon>Eukaryota</taxon>
        <taxon>Metazoa</taxon>
        <taxon>Ecdysozoa</taxon>
        <taxon>Nematoda</taxon>
        <taxon>Chromadorea</taxon>
        <taxon>Rhabditida</taxon>
        <taxon>Rhabditina</taxon>
        <taxon>Rhabditomorpha</taxon>
        <taxon>Strongyloidea</taxon>
        <taxon>Metastrongylidae</taxon>
        <taxon>Angiostrongylus</taxon>
    </lineage>
</organism>
<evidence type="ECO:0000313" key="2">
    <source>
        <dbReference type="Proteomes" id="UP000035642"/>
    </source>
</evidence>
<dbReference type="PANTHER" id="PTHR14387">
    <property type="entry name" value="THADA/DEATH RECEPTOR INTERACTING PROTEIN"/>
    <property type="match status" value="1"/>
</dbReference>
<dbReference type="GO" id="GO:0030488">
    <property type="term" value="P:tRNA methylation"/>
    <property type="evidence" value="ECO:0007669"/>
    <property type="project" value="TreeGrafter"/>
</dbReference>
<dbReference type="WBParaSite" id="ACAC_0000292401-mRNA-1">
    <property type="protein sequence ID" value="ACAC_0000292401-mRNA-1"/>
    <property type="gene ID" value="ACAC_0000292401"/>
</dbReference>
<dbReference type="PANTHER" id="PTHR14387:SF7">
    <property type="entry name" value="THYROID ADENOMA-ASSOCIATED PROTEIN"/>
    <property type="match status" value="1"/>
</dbReference>
<proteinExistence type="predicted"/>
<dbReference type="STRING" id="6313.A0A0K0CZ08"/>
<accession>A0A0K0CZ08</accession>
<protein>
    <submittedName>
        <fullName evidence="3">DUF2428 domain-containing protein</fullName>
    </submittedName>
</protein>
<feature type="domain" description="DUF2428" evidence="1">
    <location>
        <begin position="6"/>
        <end position="76"/>
    </location>
</feature>
<reference evidence="2" key="1">
    <citation type="submission" date="2012-09" db="EMBL/GenBank/DDBJ databases">
        <authorList>
            <person name="Martin A.A."/>
        </authorList>
    </citation>
    <scope>NUCLEOTIDE SEQUENCE</scope>
</reference>
<dbReference type="GO" id="GO:0005829">
    <property type="term" value="C:cytosol"/>
    <property type="evidence" value="ECO:0007669"/>
    <property type="project" value="TreeGrafter"/>
</dbReference>